<feature type="transmembrane region" description="Helical" evidence="6">
    <location>
        <begin position="362"/>
        <end position="384"/>
    </location>
</feature>
<dbReference type="InterPro" id="IPR004477">
    <property type="entry name" value="ComEC_N"/>
</dbReference>
<dbReference type="NCBIfam" id="TIGR00360">
    <property type="entry name" value="ComEC_N-term"/>
    <property type="match status" value="1"/>
</dbReference>
<dbReference type="GO" id="GO:0005886">
    <property type="term" value="C:plasma membrane"/>
    <property type="evidence" value="ECO:0007669"/>
    <property type="project" value="UniProtKB-SubCell"/>
</dbReference>
<feature type="domain" description="ComEC/Rec2-related protein" evidence="7">
    <location>
        <begin position="300"/>
        <end position="586"/>
    </location>
</feature>
<evidence type="ECO:0000313" key="10">
    <source>
        <dbReference type="Proteomes" id="UP000282195"/>
    </source>
</evidence>
<feature type="transmembrane region" description="Helical" evidence="6">
    <location>
        <begin position="539"/>
        <end position="560"/>
    </location>
</feature>
<name>A0A387FIB7_9HYPH</name>
<dbReference type="AlphaFoldDB" id="A0A387FIB7"/>
<evidence type="ECO:0000256" key="1">
    <source>
        <dbReference type="ARBA" id="ARBA00004651"/>
    </source>
</evidence>
<feature type="domain" description="DUF4131" evidence="8">
    <location>
        <begin position="102"/>
        <end position="251"/>
    </location>
</feature>
<evidence type="ECO:0000256" key="4">
    <source>
        <dbReference type="ARBA" id="ARBA00022989"/>
    </source>
</evidence>
<dbReference type="KEGG" id="rjg:CCGE525_09835"/>
<evidence type="ECO:0000313" key="9">
    <source>
        <dbReference type="EMBL" id="AYG59060.1"/>
    </source>
</evidence>
<dbReference type="PANTHER" id="PTHR30619">
    <property type="entry name" value="DNA INTERNALIZATION/COMPETENCE PROTEIN COMEC/REC2"/>
    <property type="match status" value="1"/>
</dbReference>
<evidence type="ECO:0000259" key="7">
    <source>
        <dbReference type="Pfam" id="PF03772"/>
    </source>
</evidence>
<dbReference type="InterPro" id="IPR025405">
    <property type="entry name" value="DUF4131"/>
</dbReference>
<keyword evidence="3 6" id="KW-0812">Transmembrane</keyword>
<evidence type="ECO:0000259" key="8">
    <source>
        <dbReference type="Pfam" id="PF13567"/>
    </source>
</evidence>
<organism evidence="9 10">
    <name type="scientific">Rhizobium jaguaris</name>
    <dbReference type="NCBI Taxonomy" id="1312183"/>
    <lineage>
        <taxon>Bacteria</taxon>
        <taxon>Pseudomonadati</taxon>
        <taxon>Pseudomonadota</taxon>
        <taxon>Alphaproteobacteria</taxon>
        <taxon>Hyphomicrobiales</taxon>
        <taxon>Rhizobiaceae</taxon>
        <taxon>Rhizobium/Agrobacterium group</taxon>
        <taxon>Rhizobium</taxon>
    </lineage>
</organism>
<dbReference type="Pfam" id="PF13567">
    <property type="entry name" value="DUF4131"/>
    <property type="match status" value="1"/>
</dbReference>
<feature type="transmembrane region" description="Helical" evidence="6">
    <location>
        <begin position="498"/>
        <end position="527"/>
    </location>
</feature>
<feature type="transmembrane region" description="Helical" evidence="6">
    <location>
        <begin position="99"/>
        <end position="115"/>
    </location>
</feature>
<keyword evidence="2" id="KW-1003">Cell membrane</keyword>
<keyword evidence="5 6" id="KW-0472">Membrane</keyword>
<keyword evidence="10" id="KW-1185">Reference proteome</keyword>
<feature type="transmembrane region" description="Helical" evidence="6">
    <location>
        <begin position="566"/>
        <end position="584"/>
    </location>
</feature>
<proteinExistence type="predicted"/>
<feature type="transmembrane region" description="Helical" evidence="6">
    <location>
        <begin position="320"/>
        <end position="342"/>
    </location>
</feature>
<dbReference type="PANTHER" id="PTHR30619:SF1">
    <property type="entry name" value="RECOMBINATION PROTEIN 2"/>
    <property type="match status" value="1"/>
</dbReference>
<evidence type="ECO:0000256" key="5">
    <source>
        <dbReference type="ARBA" id="ARBA00023136"/>
    </source>
</evidence>
<feature type="transmembrane region" description="Helical" evidence="6">
    <location>
        <begin position="405"/>
        <end position="423"/>
    </location>
</feature>
<evidence type="ECO:0000256" key="6">
    <source>
        <dbReference type="SAM" id="Phobius"/>
    </source>
</evidence>
<dbReference type="OrthoDB" id="9790149at2"/>
<feature type="transmembrane region" description="Helical" evidence="6">
    <location>
        <begin position="468"/>
        <end position="492"/>
    </location>
</feature>
<dbReference type="InterPro" id="IPR052159">
    <property type="entry name" value="Competence_DNA_uptake"/>
</dbReference>
<dbReference type="EMBL" id="CP032694">
    <property type="protein sequence ID" value="AYG59060.1"/>
    <property type="molecule type" value="Genomic_DNA"/>
</dbReference>
<protein>
    <submittedName>
        <fullName evidence="9">ComEC family competence protein</fullName>
    </submittedName>
</protein>
<dbReference type="Pfam" id="PF03772">
    <property type="entry name" value="Competence"/>
    <property type="match status" value="1"/>
</dbReference>
<accession>A0A387FIB7</accession>
<dbReference type="Proteomes" id="UP000282195">
    <property type="component" value="Chromosome"/>
</dbReference>
<keyword evidence="4 6" id="KW-1133">Transmembrane helix</keyword>
<dbReference type="RefSeq" id="WP_120704091.1">
    <property type="nucleotide sequence ID" value="NZ_CP032694.1"/>
</dbReference>
<feature type="transmembrane region" description="Helical" evidence="6">
    <location>
        <begin position="75"/>
        <end position="93"/>
    </location>
</feature>
<sequence length="819" mass="88743">MPNLEAPDQPADSRDIAAVAVRDRGMTATILRAKVTQPQRTQDHVPLVARLRLAAASIRLTIYHLAEEEAAHGRAVLFAPVYIGTGAIFWFTAGADPPPQAVFAALLIFAVSFFLKREVGRVPRHLLFAGMLLSAGMALAQCETWRASTVMLDSAVTTTITGGIERREADDKGRWRYVVALEATEKPAIRRQPERVTIFERKQPQPFELGDRIQGRARLTPPAGPALPGLNDFAFSAYFDGIGANGFVYGTPTLLSPAGDIAERSILDKADIWLAGLRSSIGDRIRMLLPGDTGAFAASLVTDERRAISKDTTEALRTSGLAHIIAISGLNMALSAGIFYVGLRYALSLFFGVAQAWPTKKIAAFGALITVTAYYLISGFGVSAERAFIMMAIMLIAVLFDRPSLSLRNVALSAIVILILSPSQALGPSFQMSYAATLALVSGYTLWTRRRHRESILSRFQIMRPLLFVSRFFGGILSTSFIGGASTAIFSIEHFHRLATYGLVANLAAMPVVSFIVMPFGMAATLLMPFGVDAPFWQVTGTGLDIVIVIAKTVAAWGGNIPFGRLPVWLFPTIIVGFLLMTLLRTWLRHAGALLIIGSVAIVALSPDVRKPDLIISEDGTLVALLRNGALTTNREKPPDFIFEQWQRALAMTEQHPPTILPPDNQLPKISKSDAHRRLSSDEQTAVRKAMDAALDNTGEGGFACQKGAWCVAILDNGDMLVAIENAAYLAPACDTANIVVTPIRLRLDRCRSGAVLFTGATLRRTGSIEMDLSADKPATTTAFQTLTRPWNLHRAYDWRSGTFGAPIAPMSPVSDNGE</sequence>
<evidence type="ECO:0000256" key="2">
    <source>
        <dbReference type="ARBA" id="ARBA00022475"/>
    </source>
</evidence>
<gene>
    <name evidence="9" type="ORF">CCGE525_09835</name>
</gene>
<evidence type="ECO:0000256" key="3">
    <source>
        <dbReference type="ARBA" id="ARBA00022692"/>
    </source>
</evidence>
<reference evidence="9 10" key="1">
    <citation type="submission" date="2018-10" db="EMBL/GenBank/DDBJ databases">
        <title>Rhizobium etli, R. leguminosarum and a new Rhizobium genospecies from Phaseolus dumosus.</title>
        <authorList>
            <person name="Ramirez-Puebla S.T."/>
            <person name="Rogel-Hernandez M.A."/>
            <person name="Guerrero G."/>
            <person name="Ormeno-Orrillo E."/>
            <person name="Martinez-Romero J.C."/>
            <person name="Negrete-Yankelevich S."/>
            <person name="Martinez-Romero E."/>
        </authorList>
    </citation>
    <scope>NUCLEOTIDE SEQUENCE [LARGE SCALE GENOMIC DNA]</scope>
    <source>
        <strain evidence="9 10">CCGE525</strain>
    </source>
</reference>
<comment type="subcellular location">
    <subcellularLocation>
        <location evidence="1">Cell membrane</location>
        <topology evidence="1">Multi-pass membrane protein</topology>
    </subcellularLocation>
</comment>